<dbReference type="SUPFAM" id="SSF50249">
    <property type="entry name" value="Nucleic acid-binding proteins"/>
    <property type="match status" value="1"/>
</dbReference>
<dbReference type="WBParaSite" id="SPAL_0000058000.1">
    <property type="protein sequence ID" value="SPAL_0000058000.1"/>
    <property type="gene ID" value="SPAL_0000058000"/>
</dbReference>
<evidence type="ECO:0000313" key="4">
    <source>
        <dbReference type="WBParaSite" id="SPAL_0000058000.1"/>
    </source>
</evidence>
<dbReference type="InterPro" id="IPR031657">
    <property type="entry name" value="REPA_OB_2"/>
</dbReference>
<keyword evidence="1" id="KW-0238">DNA-binding</keyword>
<dbReference type="Gene3D" id="2.40.50.140">
    <property type="entry name" value="Nucleic acid-binding proteins"/>
    <property type="match status" value="1"/>
</dbReference>
<dbReference type="Proteomes" id="UP000046392">
    <property type="component" value="Unplaced"/>
</dbReference>
<protein>
    <submittedName>
        <fullName evidence="4">REPA_OB_2 domain-containing protein</fullName>
    </submittedName>
</protein>
<dbReference type="InterPro" id="IPR012340">
    <property type="entry name" value="NA-bd_OB-fold"/>
</dbReference>
<keyword evidence="3" id="KW-1185">Reference proteome</keyword>
<sequence>MITLSSGEVKIIEVAHPVNNLPEVHRPNHVRVQRGDIKREKLSDLEKFKNSRVDVVAVIHWMNHPAERPTKHGIHKKMEIHLVDESGSTRLLTVWAEDTGKFPRDEVLRKPIIVTDVLVHYYRGRCELKFTGLSNIFISGHSRLLHTVRSWYARNRHRDLSLGENS</sequence>
<reference evidence="4" key="1">
    <citation type="submission" date="2017-02" db="UniProtKB">
        <authorList>
            <consortium name="WormBaseParasite"/>
        </authorList>
    </citation>
    <scope>IDENTIFICATION</scope>
</reference>
<evidence type="ECO:0000313" key="3">
    <source>
        <dbReference type="Proteomes" id="UP000046392"/>
    </source>
</evidence>
<dbReference type="Pfam" id="PF16900">
    <property type="entry name" value="REPA_OB_2"/>
    <property type="match status" value="1"/>
</dbReference>
<dbReference type="AlphaFoldDB" id="A0A0N5B3C8"/>
<accession>A0A0N5B3C8</accession>
<name>A0A0N5B3C8_STREA</name>
<dbReference type="GO" id="GO:0003677">
    <property type="term" value="F:DNA binding"/>
    <property type="evidence" value="ECO:0007669"/>
    <property type="project" value="UniProtKB-KW"/>
</dbReference>
<evidence type="ECO:0000259" key="2">
    <source>
        <dbReference type="Pfam" id="PF16900"/>
    </source>
</evidence>
<evidence type="ECO:0000256" key="1">
    <source>
        <dbReference type="ARBA" id="ARBA00023125"/>
    </source>
</evidence>
<proteinExistence type="predicted"/>
<organism evidence="3 4">
    <name type="scientific">Strongyloides papillosus</name>
    <name type="common">Intestinal threadworm</name>
    <dbReference type="NCBI Taxonomy" id="174720"/>
    <lineage>
        <taxon>Eukaryota</taxon>
        <taxon>Metazoa</taxon>
        <taxon>Ecdysozoa</taxon>
        <taxon>Nematoda</taxon>
        <taxon>Chromadorea</taxon>
        <taxon>Rhabditida</taxon>
        <taxon>Tylenchina</taxon>
        <taxon>Panagrolaimomorpha</taxon>
        <taxon>Strongyloidoidea</taxon>
        <taxon>Strongyloididae</taxon>
        <taxon>Strongyloides</taxon>
    </lineage>
</organism>
<feature type="domain" description="Replication protein A OB" evidence="2">
    <location>
        <begin position="44"/>
        <end position="124"/>
    </location>
</feature>